<accession>A0A943TA07</accession>
<dbReference type="Gene3D" id="3.40.50.300">
    <property type="entry name" value="P-loop containing nucleotide triphosphate hydrolases"/>
    <property type="match status" value="1"/>
</dbReference>
<dbReference type="Pfam" id="PF05362">
    <property type="entry name" value="Lon_C"/>
    <property type="match status" value="1"/>
</dbReference>
<sequence>MTARTKNTKTAPAYRCTECGWTTAKWVGRCGECQTWGTVEEASGGTRARTRAASSVQKPAQPIAEVDSRVAAYMSTGNPEFDRVLGGGLVPGAVILMAGEPGVGKSTLLLDVAATFARGTAGIAGQRGAQNRTNTPAQNTQPPRPVLYITGEESAAQVKLRADRIGAIAETLYLTSETDLGTALAHIEQVDPALLVIDSVQTLASAEVEGSAGGVTQVREVAASVIAAAKERNMCTLLVGHVTKEGTIAGPRLLEHLVDVVCQFEGDKHSNIRMLRAIKNRFGPTDEVGCFDMHEDGIAPVLDPSGMFVSSTPHPVAGTCVTVTMEGRRPLLAEVQALLDQAVAPAPRRTVSGLDSARIQMLLAVLQRRAGLNVGKLDCYVSTVGGAKIAEPAADLACVMALASAAQNKPLPRKLAVFGEVGLAGEVRAVPGIRQRIAEVGRLGFTHVLVPASPAGVGDVPEGVTVREVTTLGEALALLFPQK</sequence>
<evidence type="ECO:0000256" key="8">
    <source>
        <dbReference type="ARBA" id="ARBA00023016"/>
    </source>
</evidence>
<dbReference type="EMBL" id="JAGZXI010000001">
    <property type="protein sequence ID" value="MBS6634234.1"/>
    <property type="molecule type" value="Genomic_DNA"/>
</dbReference>
<dbReference type="InterPro" id="IPR004504">
    <property type="entry name" value="DNA_repair_RadA"/>
</dbReference>
<dbReference type="Pfam" id="PF13481">
    <property type="entry name" value="AAA_25"/>
    <property type="match status" value="1"/>
</dbReference>
<evidence type="ECO:0000313" key="16">
    <source>
        <dbReference type="EMBL" id="MBS6634234.1"/>
    </source>
</evidence>
<name>A0A943TA07_9MICC</name>
<keyword evidence="5" id="KW-0378">Hydrolase</keyword>
<comment type="domain">
    <text evidence="11">The middle region has homology to RecA with ATPase motifs including the RadA KNRFG motif, while the C-terminus is homologous to Lon protease.</text>
</comment>
<dbReference type="GO" id="GO:0005524">
    <property type="term" value="F:ATP binding"/>
    <property type="evidence" value="ECO:0007669"/>
    <property type="project" value="UniProtKB-UniRule"/>
</dbReference>
<dbReference type="SUPFAM" id="SSF52540">
    <property type="entry name" value="P-loop containing nucleoside triphosphate hydrolases"/>
    <property type="match status" value="1"/>
</dbReference>
<dbReference type="GO" id="GO:0004252">
    <property type="term" value="F:serine-type endopeptidase activity"/>
    <property type="evidence" value="ECO:0007669"/>
    <property type="project" value="InterPro"/>
</dbReference>
<organism evidence="16 17">
    <name type="scientific">Rothia mucilaginosa</name>
    <dbReference type="NCBI Taxonomy" id="43675"/>
    <lineage>
        <taxon>Bacteria</taxon>
        <taxon>Bacillati</taxon>
        <taxon>Actinomycetota</taxon>
        <taxon>Actinomycetes</taxon>
        <taxon>Micrococcales</taxon>
        <taxon>Micrococcaceae</taxon>
        <taxon>Rothia</taxon>
    </lineage>
</organism>
<dbReference type="InterPro" id="IPR041166">
    <property type="entry name" value="Rubredoxin_2"/>
</dbReference>
<keyword evidence="7 11" id="KW-0067">ATP-binding</keyword>
<keyword evidence="3 11" id="KW-0227">DNA damage</keyword>
<dbReference type="InterPro" id="IPR008269">
    <property type="entry name" value="Lon_proteolytic"/>
</dbReference>
<feature type="region of interest" description="Disordered" evidence="14">
    <location>
        <begin position="124"/>
        <end position="143"/>
    </location>
</feature>
<evidence type="ECO:0000256" key="5">
    <source>
        <dbReference type="ARBA" id="ARBA00022801"/>
    </source>
</evidence>
<dbReference type="PROSITE" id="PS50162">
    <property type="entry name" value="RECA_2"/>
    <property type="match status" value="1"/>
</dbReference>
<keyword evidence="4 13" id="KW-0863">Zinc-finger</keyword>
<keyword evidence="8 11" id="KW-0346">Stress response</keyword>
<dbReference type="GO" id="GO:0004176">
    <property type="term" value="F:ATP-dependent peptidase activity"/>
    <property type="evidence" value="ECO:0007669"/>
    <property type="project" value="InterPro"/>
</dbReference>
<dbReference type="NCBIfam" id="TIGR00416">
    <property type="entry name" value="sms"/>
    <property type="match status" value="1"/>
</dbReference>
<dbReference type="SUPFAM" id="SSF54211">
    <property type="entry name" value="Ribosomal protein S5 domain 2-like"/>
    <property type="match status" value="1"/>
</dbReference>
<evidence type="ECO:0000256" key="2">
    <source>
        <dbReference type="ARBA" id="ARBA00022741"/>
    </source>
</evidence>
<dbReference type="SMART" id="SM00382">
    <property type="entry name" value="AAA"/>
    <property type="match status" value="1"/>
</dbReference>
<dbReference type="CDD" id="cd01121">
    <property type="entry name" value="RadA_SMS_N"/>
    <property type="match status" value="1"/>
</dbReference>
<protein>
    <recommendedName>
        <fullName evidence="11 12">DNA repair protein RadA</fullName>
    </recommendedName>
</protein>
<dbReference type="InterPro" id="IPR003593">
    <property type="entry name" value="AAA+_ATPase"/>
</dbReference>
<evidence type="ECO:0000256" key="3">
    <source>
        <dbReference type="ARBA" id="ARBA00022763"/>
    </source>
</evidence>
<dbReference type="GO" id="GO:0006508">
    <property type="term" value="P:proteolysis"/>
    <property type="evidence" value="ECO:0007669"/>
    <property type="project" value="InterPro"/>
</dbReference>
<dbReference type="AlphaFoldDB" id="A0A943TA07"/>
<comment type="caution">
    <text evidence="16">The sequence shown here is derived from an EMBL/GenBank/DDBJ whole genome shotgun (WGS) entry which is preliminary data.</text>
</comment>
<evidence type="ECO:0000256" key="11">
    <source>
        <dbReference type="HAMAP-Rule" id="MF_01498"/>
    </source>
</evidence>
<reference evidence="16" key="1">
    <citation type="submission" date="2021-02" db="EMBL/GenBank/DDBJ databases">
        <title>Infant gut strain persistence is associated with maternal origin, phylogeny, and functional potential including surface adhesion and iron acquisition.</title>
        <authorList>
            <person name="Lou Y.C."/>
        </authorList>
    </citation>
    <scope>NUCLEOTIDE SEQUENCE</scope>
    <source>
        <strain evidence="16">L1_008_092G1_dasL1_008_092G1_concoct_16</strain>
    </source>
</reference>
<dbReference type="GO" id="GO:0005829">
    <property type="term" value="C:cytosol"/>
    <property type="evidence" value="ECO:0007669"/>
    <property type="project" value="TreeGrafter"/>
</dbReference>
<evidence type="ECO:0000259" key="15">
    <source>
        <dbReference type="PROSITE" id="PS50162"/>
    </source>
</evidence>
<dbReference type="GO" id="GO:0140664">
    <property type="term" value="F:ATP-dependent DNA damage sensor activity"/>
    <property type="evidence" value="ECO:0007669"/>
    <property type="project" value="InterPro"/>
</dbReference>
<feature type="short sequence motif" description="RadA KNRFG motif" evidence="11">
    <location>
        <begin position="279"/>
        <end position="283"/>
    </location>
</feature>
<evidence type="ECO:0000256" key="13">
    <source>
        <dbReference type="RuleBase" id="RU003555"/>
    </source>
</evidence>
<gene>
    <name evidence="11 16" type="primary">radA</name>
    <name evidence="16" type="ORF">KH265_00995</name>
</gene>
<evidence type="ECO:0000256" key="4">
    <source>
        <dbReference type="ARBA" id="ARBA00022771"/>
    </source>
</evidence>
<dbReference type="Proteomes" id="UP000739069">
    <property type="component" value="Unassembled WGS sequence"/>
</dbReference>
<evidence type="ECO:0000256" key="14">
    <source>
        <dbReference type="SAM" id="MobiDB-lite"/>
    </source>
</evidence>
<feature type="compositionally biased region" description="Polar residues" evidence="14">
    <location>
        <begin position="128"/>
        <end position="141"/>
    </location>
</feature>
<dbReference type="PANTHER" id="PTHR32472:SF10">
    <property type="entry name" value="DNA REPAIR PROTEIN RADA-LIKE PROTEIN"/>
    <property type="match status" value="1"/>
</dbReference>
<feature type="binding site" evidence="11">
    <location>
        <begin position="99"/>
        <end position="106"/>
    </location>
    <ligand>
        <name>ATP</name>
        <dbReference type="ChEBI" id="CHEBI:30616"/>
    </ligand>
</feature>
<comment type="similarity">
    <text evidence="11 13">Belongs to the RecA family. RadA subfamily.</text>
</comment>
<keyword evidence="10 11" id="KW-0234">DNA repair</keyword>
<dbReference type="Gene3D" id="3.30.230.10">
    <property type="match status" value="1"/>
</dbReference>
<dbReference type="InterPro" id="IPR020588">
    <property type="entry name" value="RecA_ATP-bd"/>
</dbReference>
<dbReference type="HAMAP" id="MF_01498">
    <property type="entry name" value="RadA_bact"/>
    <property type="match status" value="1"/>
</dbReference>
<feature type="region of interest" description="Lon-protease-like" evidence="11">
    <location>
        <begin position="378"/>
        <end position="483"/>
    </location>
</feature>
<dbReference type="InterPro" id="IPR027417">
    <property type="entry name" value="P-loop_NTPase"/>
</dbReference>
<evidence type="ECO:0000256" key="6">
    <source>
        <dbReference type="ARBA" id="ARBA00022833"/>
    </source>
</evidence>
<dbReference type="Pfam" id="PF18073">
    <property type="entry name" value="Zn_ribbon_LapB"/>
    <property type="match status" value="1"/>
</dbReference>
<dbReference type="PRINTS" id="PR01874">
    <property type="entry name" value="DNAREPAIRADA"/>
</dbReference>
<dbReference type="GO" id="GO:0003684">
    <property type="term" value="F:damaged DNA binding"/>
    <property type="evidence" value="ECO:0007669"/>
    <property type="project" value="InterPro"/>
</dbReference>
<evidence type="ECO:0000256" key="1">
    <source>
        <dbReference type="ARBA" id="ARBA00022723"/>
    </source>
</evidence>
<evidence type="ECO:0000256" key="12">
    <source>
        <dbReference type="NCBIfam" id="TIGR00416"/>
    </source>
</evidence>
<evidence type="ECO:0000313" key="17">
    <source>
        <dbReference type="Proteomes" id="UP000739069"/>
    </source>
</evidence>
<keyword evidence="9 11" id="KW-0238">DNA-binding</keyword>
<evidence type="ECO:0000256" key="9">
    <source>
        <dbReference type="ARBA" id="ARBA00023125"/>
    </source>
</evidence>
<dbReference type="FunFam" id="3.40.50.300:FF:000050">
    <property type="entry name" value="DNA repair protein RadA"/>
    <property type="match status" value="1"/>
</dbReference>
<dbReference type="PANTHER" id="PTHR32472">
    <property type="entry name" value="DNA REPAIR PROTEIN RADA"/>
    <property type="match status" value="1"/>
</dbReference>
<dbReference type="InterPro" id="IPR020568">
    <property type="entry name" value="Ribosomal_Su5_D2-typ_SF"/>
</dbReference>
<dbReference type="RefSeq" id="WP_303951738.1">
    <property type="nucleotide sequence ID" value="NZ_JAGZXI010000001.1"/>
</dbReference>
<comment type="function">
    <text evidence="11">Plays a role in repairing double-strand DNA breaks, probably involving stabilizing or processing branched DNA or blocked replication forks.</text>
</comment>
<feature type="domain" description="RecA family profile 1" evidence="15">
    <location>
        <begin position="70"/>
        <end position="242"/>
    </location>
</feature>
<comment type="function">
    <text evidence="13">DNA-dependent ATPase involved in processing of recombination intermediates, plays a role in repairing DNA breaks. Stimulates the branch migration of RecA-mediated strand transfer reactions, allowing the 3' invading strand to extend heteroduplex DNA faster. Binds ssDNA in the presence of ADP but not other nucleotides, has ATPase activity that is stimulated by ssDNA and various branched DNA structures, but inhibited by SSB. Does not have RecA's homology-searching function.</text>
</comment>
<evidence type="ECO:0000256" key="7">
    <source>
        <dbReference type="ARBA" id="ARBA00022840"/>
    </source>
</evidence>
<dbReference type="InterPro" id="IPR014721">
    <property type="entry name" value="Ribsml_uS5_D2-typ_fold_subgr"/>
</dbReference>
<keyword evidence="2 11" id="KW-0547">Nucleotide-binding</keyword>
<keyword evidence="1 11" id="KW-0479">Metal-binding</keyword>
<dbReference type="GO" id="GO:0000725">
    <property type="term" value="P:recombinational repair"/>
    <property type="evidence" value="ECO:0007669"/>
    <property type="project" value="UniProtKB-UniRule"/>
</dbReference>
<dbReference type="GO" id="GO:0008270">
    <property type="term" value="F:zinc ion binding"/>
    <property type="evidence" value="ECO:0007669"/>
    <property type="project" value="UniProtKB-KW"/>
</dbReference>
<evidence type="ECO:0000256" key="10">
    <source>
        <dbReference type="ARBA" id="ARBA00023204"/>
    </source>
</evidence>
<keyword evidence="6 13" id="KW-0862">Zinc</keyword>
<proteinExistence type="inferred from homology"/>